<dbReference type="InterPro" id="IPR057727">
    <property type="entry name" value="WCX_dom"/>
</dbReference>
<dbReference type="PANTHER" id="PTHR34580:SF1">
    <property type="entry name" value="PROTEIN PAFC"/>
    <property type="match status" value="1"/>
</dbReference>
<dbReference type="Proteomes" id="UP000184076">
    <property type="component" value="Unassembled WGS sequence"/>
</dbReference>
<dbReference type="InterPro" id="IPR028349">
    <property type="entry name" value="PafC-like"/>
</dbReference>
<dbReference type="RefSeq" id="WP_073036570.1">
    <property type="nucleotide sequence ID" value="NZ_FQVB01000005.1"/>
</dbReference>
<dbReference type="STRING" id="1121391.SAMN02745206_00450"/>
<evidence type="ECO:0000259" key="1">
    <source>
        <dbReference type="Pfam" id="PF13280"/>
    </source>
</evidence>
<dbReference type="AlphaFoldDB" id="A0A1M4UDV2"/>
<dbReference type="PROSITE" id="PS52050">
    <property type="entry name" value="WYL"/>
    <property type="match status" value="1"/>
</dbReference>
<dbReference type="Pfam" id="PF13280">
    <property type="entry name" value="WYL"/>
    <property type="match status" value="1"/>
</dbReference>
<reference evidence="4" key="1">
    <citation type="submission" date="2016-11" db="EMBL/GenBank/DDBJ databases">
        <authorList>
            <person name="Varghese N."/>
            <person name="Submissions S."/>
        </authorList>
    </citation>
    <scope>NUCLEOTIDE SEQUENCE [LARGE SCALE GENOMIC DNA]</scope>
    <source>
        <strain evidence="4">DSM 9756</strain>
    </source>
</reference>
<accession>A0A1M4UDV2</accession>
<dbReference type="InterPro" id="IPR026881">
    <property type="entry name" value="WYL_dom"/>
</dbReference>
<proteinExistence type="predicted"/>
<dbReference type="PIRSF" id="PIRSF016838">
    <property type="entry name" value="PafC"/>
    <property type="match status" value="1"/>
</dbReference>
<keyword evidence="4" id="KW-1185">Reference proteome</keyword>
<evidence type="ECO:0000259" key="2">
    <source>
        <dbReference type="Pfam" id="PF25583"/>
    </source>
</evidence>
<name>A0A1M4UDV2_9BACT</name>
<organism evidence="3 4">
    <name type="scientific">Desulfacinum infernum DSM 9756</name>
    <dbReference type="NCBI Taxonomy" id="1121391"/>
    <lineage>
        <taxon>Bacteria</taxon>
        <taxon>Pseudomonadati</taxon>
        <taxon>Thermodesulfobacteriota</taxon>
        <taxon>Syntrophobacteria</taxon>
        <taxon>Syntrophobacterales</taxon>
        <taxon>Syntrophobacteraceae</taxon>
        <taxon>Desulfacinum</taxon>
    </lineage>
</organism>
<evidence type="ECO:0000313" key="4">
    <source>
        <dbReference type="Proteomes" id="UP000184076"/>
    </source>
</evidence>
<dbReference type="EMBL" id="FQVB01000005">
    <property type="protein sequence ID" value="SHE54864.1"/>
    <property type="molecule type" value="Genomic_DNA"/>
</dbReference>
<feature type="domain" description="WYL" evidence="1">
    <location>
        <begin position="142"/>
        <end position="208"/>
    </location>
</feature>
<dbReference type="PANTHER" id="PTHR34580">
    <property type="match status" value="1"/>
</dbReference>
<gene>
    <name evidence="3" type="ORF">SAMN02745206_00450</name>
</gene>
<sequence>MAFSYQRRIQRLLQILVEVKSQPGQPLKALIDKLGISKALFYKDRKILAGLGFSFHYDRGAGRFVVDRDAFLPVQDLSVSERILLVLAVRQLSSSGDFYIGHHALKAAKKLIAGLDGDSARFASTVFDDLVLREGFGCRPHIVDRLQEAVVRRRRIRIDYLKPGASEPACYELDPYFFFYRGRALYVEGYCPTRKALRTFRVHRIRRIAATGILFRPQEDYDFGRRSRNAFSVFTSEETQTVRVRFSPRARPYIEEILWHPSQQVQPQRDGSLIFCAEVAAPREVLWWAMSWGGDAEILEPEWLRREAARECRKMAELYR</sequence>
<dbReference type="Pfam" id="PF25583">
    <property type="entry name" value="WCX"/>
    <property type="match status" value="1"/>
</dbReference>
<protein>
    <submittedName>
        <fullName evidence="3">WYL domain-containing protein</fullName>
    </submittedName>
</protein>
<dbReference type="InterPro" id="IPR051534">
    <property type="entry name" value="CBASS_pafABC_assoc_protein"/>
</dbReference>
<evidence type="ECO:0000313" key="3">
    <source>
        <dbReference type="EMBL" id="SHE54864.1"/>
    </source>
</evidence>
<feature type="domain" description="WCX" evidence="2">
    <location>
        <begin position="239"/>
        <end position="316"/>
    </location>
</feature>